<protein>
    <submittedName>
        <fullName evidence="2">DUF3093 domain-containing protein</fullName>
    </submittedName>
</protein>
<dbReference type="InterPro" id="IPR021443">
    <property type="entry name" value="DUF3093"/>
</dbReference>
<keyword evidence="1" id="KW-0812">Transmembrane</keyword>
<dbReference type="EMBL" id="SOHE01000088">
    <property type="protein sequence ID" value="TFD45203.1"/>
    <property type="molecule type" value="Genomic_DNA"/>
</dbReference>
<keyword evidence="1" id="KW-1133">Transmembrane helix</keyword>
<dbReference type="OrthoDB" id="3217020at2"/>
<evidence type="ECO:0000313" key="3">
    <source>
        <dbReference type="Proteomes" id="UP000297447"/>
    </source>
</evidence>
<dbReference type="AlphaFoldDB" id="A0A4R8ZTU9"/>
<evidence type="ECO:0000256" key="1">
    <source>
        <dbReference type="SAM" id="Phobius"/>
    </source>
</evidence>
<gene>
    <name evidence="2" type="ORF">E3T55_19145</name>
</gene>
<name>A0A4R8ZTU9_9MICO</name>
<proteinExistence type="predicted"/>
<evidence type="ECO:0000313" key="2">
    <source>
        <dbReference type="EMBL" id="TFD45203.1"/>
    </source>
</evidence>
<reference evidence="2 3" key="1">
    <citation type="submission" date="2019-03" db="EMBL/GenBank/DDBJ databases">
        <title>Genomics of glacier-inhabiting Cryobacterium strains.</title>
        <authorList>
            <person name="Liu Q."/>
            <person name="Xin Y.-H."/>
        </authorList>
    </citation>
    <scope>NUCLEOTIDE SEQUENCE [LARGE SCALE GENOMIC DNA]</scope>
    <source>
        <strain evidence="2 3">Hh14</strain>
    </source>
</reference>
<organism evidence="2 3">
    <name type="scientific">Cryobacterium frigoriphilum</name>
    <dbReference type="NCBI Taxonomy" id="1259150"/>
    <lineage>
        <taxon>Bacteria</taxon>
        <taxon>Bacillati</taxon>
        <taxon>Actinomycetota</taxon>
        <taxon>Actinomycetes</taxon>
        <taxon>Micrococcales</taxon>
        <taxon>Microbacteriaceae</taxon>
        <taxon>Cryobacterium</taxon>
    </lineage>
</organism>
<feature type="transmembrane region" description="Helical" evidence="1">
    <location>
        <begin position="12"/>
        <end position="35"/>
    </location>
</feature>
<accession>A0A4R8ZTU9</accession>
<sequence>MHVKPEYREKLWPTPWVFIATALVIPASILVLVPISLLAGVITAAVLYGGCVALLVASSPVVAVKDGILQCGRARITTDMLGEAVAFEGAEATQQRGPALDARAWMLIRGWVSPIVRIPIVDASDPAPYWLVSSRQPTKLAAAINESRQPA</sequence>
<keyword evidence="1" id="KW-0472">Membrane</keyword>
<comment type="caution">
    <text evidence="2">The sequence shown here is derived from an EMBL/GenBank/DDBJ whole genome shotgun (WGS) entry which is preliminary data.</text>
</comment>
<keyword evidence="3" id="KW-1185">Reference proteome</keyword>
<dbReference type="Pfam" id="PF11292">
    <property type="entry name" value="DUF3093"/>
    <property type="match status" value="1"/>
</dbReference>
<feature type="transmembrane region" description="Helical" evidence="1">
    <location>
        <begin position="41"/>
        <end position="64"/>
    </location>
</feature>
<dbReference type="Proteomes" id="UP000297447">
    <property type="component" value="Unassembled WGS sequence"/>
</dbReference>